<organism evidence="2 3">
    <name type="scientific">Myriangium duriaei CBS 260.36</name>
    <dbReference type="NCBI Taxonomy" id="1168546"/>
    <lineage>
        <taxon>Eukaryota</taxon>
        <taxon>Fungi</taxon>
        <taxon>Dikarya</taxon>
        <taxon>Ascomycota</taxon>
        <taxon>Pezizomycotina</taxon>
        <taxon>Dothideomycetes</taxon>
        <taxon>Dothideomycetidae</taxon>
        <taxon>Myriangiales</taxon>
        <taxon>Myriangiaceae</taxon>
        <taxon>Myriangium</taxon>
    </lineage>
</organism>
<evidence type="ECO:0000313" key="2">
    <source>
        <dbReference type="EMBL" id="KAF2152450.1"/>
    </source>
</evidence>
<feature type="compositionally biased region" description="Polar residues" evidence="1">
    <location>
        <begin position="1"/>
        <end position="16"/>
    </location>
</feature>
<dbReference type="AlphaFoldDB" id="A0A9P4J1M4"/>
<accession>A0A9P4J1M4</accession>
<reference evidence="2" key="1">
    <citation type="journal article" date="2020" name="Stud. Mycol.">
        <title>101 Dothideomycetes genomes: a test case for predicting lifestyles and emergence of pathogens.</title>
        <authorList>
            <person name="Haridas S."/>
            <person name="Albert R."/>
            <person name="Binder M."/>
            <person name="Bloem J."/>
            <person name="Labutti K."/>
            <person name="Salamov A."/>
            <person name="Andreopoulos B."/>
            <person name="Baker S."/>
            <person name="Barry K."/>
            <person name="Bills G."/>
            <person name="Bluhm B."/>
            <person name="Cannon C."/>
            <person name="Castanera R."/>
            <person name="Culley D."/>
            <person name="Daum C."/>
            <person name="Ezra D."/>
            <person name="Gonzalez J."/>
            <person name="Henrissat B."/>
            <person name="Kuo A."/>
            <person name="Liang C."/>
            <person name="Lipzen A."/>
            <person name="Lutzoni F."/>
            <person name="Magnuson J."/>
            <person name="Mondo S."/>
            <person name="Nolan M."/>
            <person name="Ohm R."/>
            <person name="Pangilinan J."/>
            <person name="Park H.-J."/>
            <person name="Ramirez L."/>
            <person name="Alfaro M."/>
            <person name="Sun H."/>
            <person name="Tritt A."/>
            <person name="Yoshinaga Y."/>
            <person name="Zwiers L.-H."/>
            <person name="Turgeon B."/>
            <person name="Goodwin S."/>
            <person name="Spatafora J."/>
            <person name="Crous P."/>
            <person name="Grigoriev I."/>
        </authorList>
    </citation>
    <scope>NUCLEOTIDE SEQUENCE</scope>
    <source>
        <strain evidence="2">CBS 260.36</strain>
    </source>
</reference>
<proteinExistence type="predicted"/>
<dbReference type="Proteomes" id="UP000799439">
    <property type="component" value="Unassembled WGS sequence"/>
</dbReference>
<feature type="region of interest" description="Disordered" evidence="1">
    <location>
        <begin position="1"/>
        <end position="22"/>
    </location>
</feature>
<name>A0A9P4J1M4_9PEZI</name>
<gene>
    <name evidence="2" type="ORF">K461DRAFT_146987</name>
</gene>
<keyword evidence="3" id="KW-1185">Reference proteome</keyword>
<evidence type="ECO:0000256" key="1">
    <source>
        <dbReference type="SAM" id="MobiDB-lite"/>
    </source>
</evidence>
<comment type="caution">
    <text evidence="2">The sequence shown here is derived from an EMBL/GenBank/DDBJ whole genome shotgun (WGS) entry which is preliminary data.</text>
</comment>
<evidence type="ECO:0000313" key="3">
    <source>
        <dbReference type="Proteomes" id="UP000799439"/>
    </source>
</evidence>
<dbReference type="EMBL" id="ML996086">
    <property type="protein sequence ID" value="KAF2152450.1"/>
    <property type="molecule type" value="Genomic_DNA"/>
</dbReference>
<protein>
    <submittedName>
        <fullName evidence="2">Uncharacterized protein</fullName>
    </submittedName>
</protein>
<sequence length="182" mass="19694">MTGQGSAVRYTATSHDLGSPVPHEPVTHLHAVLSVGDGLRRPFSSTDHAHSSSHGSDCGTEEQRMLGLIVAPAMAQHHSRFTLLLSSRTTTQDIGRSRGVALWRCSCVPALCCSQLNQSQAWGEHCSACARDIDRFHCILERGAAASIFHGVISQLFVSLSTDLRAVERLYLPEPPKPLSLT</sequence>